<dbReference type="PANTHER" id="PTHR34490">
    <property type="entry name" value="PROTEIN CBG12054-RELATED"/>
    <property type="match status" value="1"/>
</dbReference>
<sequence length="297" mass="33412">MCCGGEIIDKREFQYEHFGKLIYYLALFGVSIEKYVPDHYKEKIGLVSCLDCCGKRVYIASASEICCEGILYQKPDNAECCGGEPINSVEMICCDGLPQNRPPNAACCGRQAYDTRRQYCCSGEILDIENKPEKPTTNAKCCGPVAYNSKKQLCCHGEVTDRYEFSEVYLEKLRQYLAAFDIVLEWYLEKHHIKPMSLMTCLDCCGDHVYFKTDDKICCAGELQARPANAECCGPKPINAVRRFAAMVCLSRDRTMPPAAVDWRTTVVGITAAARNSLRTNNQPLSRRTLESIDVHE</sequence>
<dbReference type="EMBL" id="JAODUO010008119">
    <property type="protein sequence ID" value="KAK2138291.1"/>
    <property type="molecule type" value="Genomic_DNA"/>
</dbReference>
<dbReference type="Proteomes" id="UP001209878">
    <property type="component" value="Unassembled WGS sequence"/>
</dbReference>
<name>A0AAD9IPC1_RIDPI</name>
<proteinExistence type="predicted"/>
<protein>
    <recommendedName>
        <fullName evidence="1">Galaxin-like repeats domain-containing protein</fullName>
    </recommendedName>
</protein>
<dbReference type="Pfam" id="PF24748">
    <property type="entry name" value="Galaxin_repeat"/>
    <property type="match status" value="1"/>
</dbReference>
<organism evidence="2 3">
    <name type="scientific">Ridgeia piscesae</name>
    <name type="common">Tubeworm</name>
    <dbReference type="NCBI Taxonomy" id="27915"/>
    <lineage>
        <taxon>Eukaryota</taxon>
        <taxon>Metazoa</taxon>
        <taxon>Spiralia</taxon>
        <taxon>Lophotrochozoa</taxon>
        <taxon>Annelida</taxon>
        <taxon>Polychaeta</taxon>
        <taxon>Sedentaria</taxon>
        <taxon>Canalipalpata</taxon>
        <taxon>Sabellida</taxon>
        <taxon>Siboglinidae</taxon>
        <taxon>Ridgeia</taxon>
    </lineage>
</organism>
<evidence type="ECO:0000313" key="2">
    <source>
        <dbReference type="EMBL" id="KAK2138291.1"/>
    </source>
</evidence>
<dbReference type="AlphaFoldDB" id="A0AAD9IPC1"/>
<dbReference type="InterPro" id="IPR056601">
    <property type="entry name" value="Galaxin_dom"/>
</dbReference>
<gene>
    <name evidence="2" type="ORF">NP493_8128g00001</name>
</gene>
<feature type="domain" description="Galaxin-like repeats" evidence="1">
    <location>
        <begin position="51"/>
        <end position="163"/>
    </location>
</feature>
<keyword evidence="3" id="KW-1185">Reference proteome</keyword>
<evidence type="ECO:0000259" key="1">
    <source>
        <dbReference type="Pfam" id="PF24748"/>
    </source>
</evidence>
<accession>A0AAD9IPC1</accession>
<comment type="caution">
    <text evidence="2">The sequence shown here is derived from an EMBL/GenBank/DDBJ whole genome shotgun (WGS) entry which is preliminary data.</text>
</comment>
<dbReference type="PANTHER" id="PTHR34490:SF3">
    <property type="entry name" value="GALAXIN-LIKE ISOFORM X2"/>
    <property type="match status" value="1"/>
</dbReference>
<reference evidence="2" key="1">
    <citation type="journal article" date="2023" name="Mol. Biol. Evol.">
        <title>Third-Generation Sequencing Reveals the Adaptive Role of the Epigenome in Three Deep-Sea Polychaetes.</title>
        <authorList>
            <person name="Perez M."/>
            <person name="Aroh O."/>
            <person name="Sun Y."/>
            <person name="Lan Y."/>
            <person name="Juniper S.K."/>
            <person name="Young C.R."/>
            <person name="Angers B."/>
            <person name="Qian P.Y."/>
        </authorList>
    </citation>
    <scope>NUCLEOTIDE SEQUENCE</scope>
    <source>
        <strain evidence="2">R07B-5</strain>
    </source>
</reference>
<dbReference type="InterPro" id="IPR055284">
    <property type="entry name" value="Galaxin-like"/>
</dbReference>
<evidence type="ECO:0000313" key="3">
    <source>
        <dbReference type="Proteomes" id="UP001209878"/>
    </source>
</evidence>